<dbReference type="GeneID" id="301819101"/>
<evidence type="ECO:0000313" key="1">
    <source>
        <dbReference type="EMBL" id="BAM91324.1"/>
    </source>
</evidence>
<dbReference type="PATRIC" id="fig|1245469.3.peg.5476"/>
<dbReference type="InterPro" id="IPR008775">
    <property type="entry name" value="Phytyl_CoA_dOase-like"/>
</dbReference>
<name>M4ZC13_9BRAD</name>
<organism evidence="1 2">
    <name type="scientific">Bradyrhizobium oligotrophicum S58</name>
    <dbReference type="NCBI Taxonomy" id="1245469"/>
    <lineage>
        <taxon>Bacteria</taxon>
        <taxon>Pseudomonadati</taxon>
        <taxon>Pseudomonadota</taxon>
        <taxon>Alphaproteobacteria</taxon>
        <taxon>Hyphomicrobiales</taxon>
        <taxon>Nitrobacteraceae</taxon>
        <taxon>Bradyrhizobium</taxon>
    </lineage>
</organism>
<proteinExistence type="predicted"/>
<evidence type="ECO:0008006" key="3">
    <source>
        <dbReference type="Google" id="ProtNLM"/>
    </source>
</evidence>
<dbReference type="HOGENOM" id="CLU_085070_0_0_5"/>
<reference evidence="1 2" key="1">
    <citation type="journal article" date="2013" name="Appl. Environ. Microbiol.">
        <title>Genome analysis suggests that the soil oligotrophic bacterium Agromonas oligotrophica (Bradyrhizobium oligotrophicum) is a nitrogen-fixing symbiont of Aeschynomene indica.</title>
        <authorList>
            <person name="Okubo T."/>
            <person name="Fukushima S."/>
            <person name="Itakura M."/>
            <person name="Oshima K."/>
            <person name="Longtonglang A."/>
            <person name="Teaumroong N."/>
            <person name="Mitsui H."/>
            <person name="Hattori M."/>
            <person name="Hattori R."/>
            <person name="Hattori T."/>
            <person name="Minamisawa K."/>
        </authorList>
    </citation>
    <scope>NUCLEOTIDE SEQUENCE [LARGE SCALE GENOMIC DNA]</scope>
    <source>
        <strain evidence="1 2">S58</strain>
    </source>
</reference>
<sequence>MTLTLSPRQRTQFTESGALHMAAALDAPALHGLEDALSGHAPEEAGIRLHGVVALAPFLASAGPVGRAAAAALGEAARPVRAVYFDKTAAANWAVPWHQDRTIVVRERIEVAGFGPWTTKAGLQHVAPPYEVLARMVTLRVHLDAVPGGNAPLLIAPGSHRLGRIAEADVPKVVARCGTAVCHAEPGDIWLYATPILHASEPSKQPGHRRVLQVDFAAAELPGGLAWLGV</sequence>
<dbReference type="AlphaFoldDB" id="M4ZC13"/>
<dbReference type="Pfam" id="PF05721">
    <property type="entry name" value="PhyH"/>
    <property type="match status" value="1"/>
</dbReference>
<dbReference type="KEGG" id="aol:S58_53460"/>
<evidence type="ECO:0000313" key="2">
    <source>
        <dbReference type="Proteomes" id="UP000011841"/>
    </source>
</evidence>
<dbReference type="STRING" id="1245469.S58_53460"/>
<keyword evidence="2" id="KW-1185">Reference proteome</keyword>
<dbReference type="Proteomes" id="UP000011841">
    <property type="component" value="Chromosome"/>
</dbReference>
<dbReference type="SUPFAM" id="SSF51197">
    <property type="entry name" value="Clavaminate synthase-like"/>
    <property type="match status" value="1"/>
</dbReference>
<accession>M4ZC13</accession>
<dbReference type="RefSeq" id="WP_015668412.1">
    <property type="nucleotide sequence ID" value="NC_020453.1"/>
</dbReference>
<dbReference type="EMBL" id="AP012603">
    <property type="protein sequence ID" value="BAM91324.1"/>
    <property type="molecule type" value="Genomic_DNA"/>
</dbReference>
<dbReference type="eggNOG" id="COG5285">
    <property type="taxonomic scope" value="Bacteria"/>
</dbReference>
<protein>
    <recommendedName>
        <fullName evidence="3">Phytanoyl-CoA dioxygenase</fullName>
    </recommendedName>
</protein>
<dbReference type="Gene3D" id="2.60.120.620">
    <property type="entry name" value="q2cbj1_9rhob like domain"/>
    <property type="match status" value="1"/>
</dbReference>
<dbReference type="GO" id="GO:0016706">
    <property type="term" value="F:2-oxoglutarate-dependent dioxygenase activity"/>
    <property type="evidence" value="ECO:0007669"/>
    <property type="project" value="UniProtKB-ARBA"/>
</dbReference>
<dbReference type="OrthoDB" id="9791262at2"/>
<gene>
    <name evidence="1" type="ORF">S58_53460</name>
</gene>